<comment type="caution">
    <text evidence="1">The sequence shown here is derived from an EMBL/GenBank/DDBJ whole genome shotgun (WGS) entry which is preliminary data.</text>
</comment>
<name>A0A7W9FC74_9MICO</name>
<accession>A0A7W9FC74</accession>
<keyword evidence="2" id="KW-1185">Reference proteome</keyword>
<protein>
    <submittedName>
        <fullName evidence="1">Uncharacterized protein</fullName>
    </submittedName>
</protein>
<evidence type="ECO:0000313" key="1">
    <source>
        <dbReference type="EMBL" id="MBB5741899.1"/>
    </source>
</evidence>
<dbReference type="Proteomes" id="UP000517712">
    <property type="component" value="Unassembled WGS sequence"/>
</dbReference>
<gene>
    <name evidence="1" type="ORF">HD600_000396</name>
</gene>
<dbReference type="AlphaFoldDB" id="A0A7W9FC74"/>
<dbReference type="RefSeq" id="WP_184281213.1">
    <property type="nucleotide sequence ID" value="NZ_BAAAPG010000002.1"/>
</dbReference>
<evidence type="ECO:0000313" key="2">
    <source>
        <dbReference type="Proteomes" id="UP000517712"/>
    </source>
</evidence>
<sequence length="214" mass="24473">MTSAPRIYRFRVEDPATAPKMTPRQQSFYTKHFLPRFDAGDPIDVGKEDGYRWVLLHEILTQSRADLPAAIEQMARLSATGFSPARDCLGGLYLLANDWDAAVECFIWGHTKLAISFGTAEHRGHPRFNAVDLFFWNRVALTKAGYQVADALFEDLQRTLDDFHDQHGRSLPFDFWERLSADVPLRNVVDSIRDDLPSDLSDEDIAEWLARDLF</sequence>
<organism evidence="1 2">
    <name type="scientific">Microbacterium ginsengiterrae</name>
    <dbReference type="NCBI Taxonomy" id="546115"/>
    <lineage>
        <taxon>Bacteria</taxon>
        <taxon>Bacillati</taxon>
        <taxon>Actinomycetota</taxon>
        <taxon>Actinomycetes</taxon>
        <taxon>Micrococcales</taxon>
        <taxon>Microbacteriaceae</taxon>
        <taxon>Microbacterium</taxon>
    </lineage>
</organism>
<reference evidence="1 2" key="1">
    <citation type="submission" date="2020-08" db="EMBL/GenBank/DDBJ databases">
        <title>Sequencing the genomes of 1000 actinobacteria strains.</title>
        <authorList>
            <person name="Klenk H.-P."/>
        </authorList>
    </citation>
    <scope>NUCLEOTIDE SEQUENCE [LARGE SCALE GENOMIC DNA]</scope>
    <source>
        <strain evidence="1 2">DSM 24823</strain>
    </source>
</reference>
<proteinExistence type="predicted"/>
<dbReference type="EMBL" id="JACHMU010000001">
    <property type="protein sequence ID" value="MBB5741899.1"/>
    <property type="molecule type" value="Genomic_DNA"/>
</dbReference>